<keyword evidence="4" id="KW-1185">Reference proteome</keyword>
<gene>
    <name evidence="3" type="primary">gstA</name>
    <name evidence="3" type="ORF">OIK44_10850</name>
</gene>
<dbReference type="Gene3D" id="1.20.1050.10">
    <property type="match status" value="1"/>
</dbReference>
<dbReference type="Pfam" id="PF13409">
    <property type="entry name" value="GST_N_2"/>
    <property type="match status" value="1"/>
</dbReference>
<evidence type="ECO:0000313" key="4">
    <source>
        <dbReference type="Proteomes" id="UP001221208"/>
    </source>
</evidence>
<comment type="caution">
    <text evidence="3">The sequence shown here is derived from an EMBL/GenBank/DDBJ whole genome shotgun (WGS) entry which is preliminary data.</text>
</comment>
<dbReference type="PANTHER" id="PTHR44051">
    <property type="entry name" value="GLUTATHIONE S-TRANSFERASE-RELATED"/>
    <property type="match status" value="1"/>
</dbReference>
<dbReference type="InterPro" id="IPR036249">
    <property type="entry name" value="Thioredoxin-like_sf"/>
</dbReference>
<dbReference type="InterPro" id="IPR004046">
    <property type="entry name" value="GST_C"/>
</dbReference>
<dbReference type="InterPro" id="IPR010987">
    <property type="entry name" value="Glutathione-S-Trfase_C-like"/>
</dbReference>
<dbReference type="InterPro" id="IPR036282">
    <property type="entry name" value="Glutathione-S-Trfase_C_sf"/>
</dbReference>
<dbReference type="GO" id="GO:0004364">
    <property type="term" value="F:glutathione transferase activity"/>
    <property type="evidence" value="ECO:0007669"/>
    <property type="project" value="UniProtKB-EC"/>
</dbReference>
<dbReference type="PROSITE" id="PS50404">
    <property type="entry name" value="GST_NTER"/>
    <property type="match status" value="1"/>
</dbReference>
<dbReference type="SUPFAM" id="SSF47616">
    <property type="entry name" value="GST C-terminal domain-like"/>
    <property type="match status" value="1"/>
</dbReference>
<dbReference type="EC" id="2.5.1.18" evidence="3"/>
<dbReference type="NCBIfam" id="NF007831">
    <property type="entry name" value="PRK10542.1"/>
    <property type="match status" value="1"/>
</dbReference>
<protein>
    <submittedName>
        <fullName evidence="3">Glutathione transferase GstA</fullName>
        <ecNumber evidence="3">2.5.1.18</ecNumber>
    </submittedName>
</protein>
<dbReference type="SFLD" id="SFLDS00019">
    <property type="entry name" value="Glutathione_Transferase_(cytos"/>
    <property type="match status" value="1"/>
</dbReference>
<evidence type="ECO:0000259" key="1">
    <source>
        <dbReference type="PROSITE" id="PS50404"/>
    </source>
</evidence>
<evidence type="ECO:0000259" key="2">
    <source>
        <dbReference type="PROSITE" id="PS50405"/>
    </source>
</evidence>
<dbReference type="Gene3D" id="3.40.30.10">
    <property type="entry name" value="Glutaredoxin"/>
    <property type="match status" value="1"/>
</dbReference>
<accession>A0ABT5JZD4</accession>
<name>A0ABT5JZD4_9BURK</name>
<dbReference type="SUPFAM" id="SSF52833">
    <property type="entry name" value="Thioredoxin-like"/>
    <property type="match status" value="1"/>
</dbReference>
<dbReference type="SFLD" id="SFLDG00358">
    <property type="entry name" value="Main_(cytGST)"/>
    <property type="match status" value="1"/>
</dbReference>
<dbReference type="RefSeq" id="WP_273670759.1">
    <property type="nucleotide sequence ID" value="NZ_JAQQXR010000003.1"/>
</dbReference>
<dbReference type="SFLD" id="SFLDG01150">
    <property type="entry name" value="Main.1:_Beta-like"/>
    <property type="match status" value="1"/>
</dbReference>
<proteinExistence type="predicted"/>
<dbReference type="InterPro" id="IPR040079">
    <property type="entry name" value="Glutathione_S-Trfase"/>
</dbReference>
<evidence type="ECO:0000313" key="3">
    <source>
        <dbReference type="EMBL" id="MDC8758087.1"/>
    </source>
</evidence>
<keyword evidence="3" id="KW-0808">Transferase</keyword>
<dbReference type="InterPro" id="IPR004045">
    <property type="entry name" value="Glutathione_S-Trfase_N"/>
</dbReference>
<dbReference type="Proteomes" id="UP001221208">
    <property type="component" value="Unassembled WGS sequence"/>
</dbReference>
<feature type="domain" description="GST N-terminal" evidence="1">
    <location>
        <begin position="1"/>
        <end position="81"/>
    </location>
</feature>
<dbReference type="CDD" id="cd03188">
    <property type="entry name" value="GST_C_Beta"/>
    <property type="match status" value="1"/>
</dbReference>
<sequence>MKFYYMPASCSLSPHIILNELGLDVPLIKVEHKTHTTENGANFYEVNPFGYVPALEFDDGRVLREGPAIVQYLADLKPELNLAPPNGTFERYQLQEWLSFLTSEVHKGYIPLLYAVLAGKYVDTAKPKLEKRYEWINEQLANRQYLLGDTFSVADAYLFALTGWGQAPWLKSYYKADIHFDNLDNLRAWYERVRERPSVQKALREEGLCRAVS</sequence>
<dbReference type="PROSITE" id="PS50405">
    <property type="entry name" value="GST_CTER"/>
    <property type="match status" value="1"/>
</dbReference>
<dbReference type="Pfam" id="PF00043">
    <property type="entry name" value="GST_C"/>
    <property type="match status" value="1"/>
</dbReference>
<dbReference type="PANTHER" id="PTHR44051:SF8">
    <property type="entry name" value="GLUTATHIONE S-TRANSFERASE GSTA"/>
    <property type="match status" value="1"/>
</dbReference>
<organism evidence="3 4">
    <name type="scientific">Janthinobacterium fluminis</name>
    <dbReference type="NCBI Taxonomy" id="2987524"/>
    <lineage>
        <taxon>Bacteria</taxon>
        <taxon>Pseudomonadati</taxon>
        <taxon>Pseudomonadota</taxon>
        <taxon>Betaproteobacteria</taxon>
        <taxon>Burkholderiales</taxon>
        <taxon>Oxalobacteraceae</taxon>
        <taxon>Janthinobacterium</taxon>
    </lineage>
</organism>
<dbReference type="CDD" id="cd03057">
    <property type="entry name" value="GST_N_Beta"/>
    <property type="match status" value="1"/>
</dbReference>
<reference evidence="3 4" key="1">
    <citation type="submission" date="2022-10" db="EMBL/GenBank/DDBJ databases">
        <title>Janthinobacterium sp. hw3 Genome sequencing.</title>
        <authorList>
            <person name="Park S."/>
        </authorList>
    </citation>
    <scope>NUCLEOTIDE SEQUENCE [LARGE SCALE GENOMIC DNA]</scope>
    <source>
        <strain evidence="4">hw3</strain>
    </source>
</reference>
<feature type="domain" description="GST C-terminal" evidence="2">
    <location>
        <begin position="87"/>
        <end position="213"/>
    </location>
</feature>
<dbReference type="EMBL" id="JAQQXR010000003">
    <property type="protein sequence ID" value="MDC8758087.1"/>
    <property type="molecule type" value="Genomic_DNA"/>
</dbReference>